<protein>
    <submittedName>
        <fullName evidence="1">Uncharacterized protein</fullName>
    </submittedName>
</protein>
<name>A0ABU6VTM5_9FABA</name>
<evidence type="ECO:0000313" key="2">
    <source>
        <dbReference type="Proteomes" id="UP001341840"/>
    </source>
</evidence>
<sequence length="288" mass="32067">MEEASSQRKTPSSPSEPTAGKGVLYFNSSPSIFHCVFSLHVEIHHCHSSSSRRLCSSRLPEKTATVMGERSCGHQCCSLAFLLFRGRLNNCDGLFEFKAADAAAKTNDDRGCWCCCGLGANGIRSLRCSYNCGVGNVRIRTSNFVENDSIVKESIRDMGESILKTLGFTKMQFRNFRVDSSLGPNRFITTQRARDGRGLFNKTPGNRFSAFHSRFRGRHHRSDVYVSRSDSGGLWANVPAYDNSGLSSVVHDRGVFGLTSRCTGVIYAIRRKPPIIYMRKKEHRCSGQ</sequence>
<dbReference type="EMBL" id="JASCZI010152551">
    <property type="protein sequence ID" value="MED6176322.1"/>
    <property type="molecule type" value="Genomic_DNA"/>
</dbReference>
<keyword evidence="2" id="KW-1185">Reference proteome</keyword>
<comment type="caution">
    <text evidence="1">The sequence shown here is derived from an EMBL/GenBank/DDBJ whole genome shotgun (WGS) entry which is preliminary data.</text>
</comment>
<gene>
    <name evidence="1" type="ORF">PIB30_087044</name>
</gene>
<organism evidence="1 2">
    <name type="scientific">Stylosanthes scabra</name>
    <dbReference type="NCBI Taxonomy" id="79078"/>
    <lineage>
        <taxon>Eukaryota</taxon>
        <taxon>Viridiplantae</taxon>
        <taxon>Streptophyta</taxon>
        <taxon>Embryophyta</taxon>
        <taxon>Tracheophyta</taxon>
        <taxon>Spermatophyta</taxon>
        <taxon>Magnoliopsida</taxon>
        <taxon>eudicotyledons</taxon>
        <taxon>Gunneridae</taxon>
        <taxon>Pentapetalae</taxon>
        <taxon>rosids</taxon>
        <taxon>fabids</taxon>
        <taxon>Fabales</taxon>
        <taxon>Fabaceae</taxon>
        <taxon>Papilionoideae</taxon>
        <taxon>50 kb inversion clade</taxon>
        <taxon>dalbergioids sensu lato</taxon>
        <taxon>Dalbergieae</taxon>
        <taxon>Pterocarpus clade</taxon>
        <taxon>Stylosanthes</taxon>
    </lineage>
</organism>
<evidence type="ECO:0000313" key="1">
    <source>
        <dbReference type="EMBL" id="MED6176322.1"/>
    </source>
</evidence>
<reference evidence="1 2" key="1">
    <citation type="journal article" date="2023" name="Plants (Basel)">
        <title>Bridging the Gap: Combining Genomics and Transcriptomics Approaches to Understand Stylosanthes scabra, an Orphan Legume from the Brazilian Caatinga.</title>
        <authorList>
            <person name="Ferreira-Neto J.R.C."/>
            <person name="da Silva M.D."/>
            <person name="Binneck E."/>
            <person name="de Melo N.F."/>
            <person name="da Silva R.H."/>
            <person name="de Melo A.L.T.M."/>
            <person name="Pandolfi V."/>
            <person name="Bustamante F.O."/>
            <person name="Brasileiro-Vidal A.C."/>
            <person name="Benko-Iseppon A.M."/>
        </authorList>
    </citation>
    <scope>NUCLEOTIDE SEQUENCE [LARGE SCALE GENOMIC DNA]</scope>
    <source>
        <tissue evidence="1">Leaves</tissue>
    </source>
</reference>
<accession>A0ABU6VTM5</accession>
<proteinExistence type="predicted"/>
<dbReference type="Proteomes" id="UP001341840">
    <property type="component" value="Unassembled WGS sequence"/>
</dbReference>